<dbReference type="SUPFAM" id="SSF48371">
    <property type="entry name" value="ARM repeat"/>
    <property type="match status" value="1"/>
</dbReference>
<feature type="region of interest" description="Disordered" evidence="2">
    <location>
        <begin position="1"/>
        <end position="148"/>
    </location>
</feature>
<dbReference type="Pfam" id="PF03914">
    <property type="entry name" value="CBF"/>
    <property type="match status" value="1"/>
</dbReference>
<feature type="compositionally biased region" description="Polar residues" evidence="2">
    <location>
        <begin position="96"/>
        <end position="118"/>
    </location>
</feature>
<name>A0A1R1PGF4_ZANCU</name>
<feature type="region of interest" description="Disordered" evidence="2">
    <location>
        <begin position="481"/>
        <end position="506"/>
    </location>
</feature>
<dbReference type="InterPro" id="IPR016024">
    <property type="entry name" value="ARM-type_fold"/>
</dbReference>
<dbReference type="OrthoDB" id="28947at2759"/>
<organism evidence="4 5">
    <name type="scientific">Zancudomyces culisetae</name>
    <name type="common">Gut fungus</name>
    <name type="synonym">Smittium culisetae</name>
    <dbReference type="NCBI Taxonomy" id="1213189"/>
    <lineage>
        <taxon>Eukaryota</taxon>
        <taxon>Fungi</taxon>
        <taxon>Fungi incertae sedis</taxon>
        <taxon>Zoopagomycota</taxon>
        <taxon>Kickxellomycotina</taxon>
        <taxon>Harpellomycetes</taxon>
        <taxon>Harpellales</taxon>
        <taxon>Legeriomycetaceae</taxon>
        <taxon>Zancudomyces</taxon>
    </lineage>
</organism>
<sequence>MPAKTERARQQKNTHKNGAKSQKTGTENGGEKEPKDLKKSIEQFVETIGLKDLEKSRVVDTSKVKLKSRKETIKDRSKNKEKEKEKENKTTDKQDSAQTTNTSAKKTGDKLQNTNVANKQEGLGPKDMSIDEKLKAKPETNKPKKILFDDDGRASKVISEKQHAKRNIDLKAAKDKLLVEPGKKWYEIQNKSNADSGDTKLSEEAVERLLEKAQWLLDEESEKYRKQREKGKKNADDMEFVSSILKSGTLTDKLSALTLLVQESPIHNMDKLNQLMAMARKKHRREAIIALSSLKDLMITDILPNRRLKYFVDREITSENVPDRQLVLWIFEDKMKKVYFEMVKIMEEMLYDNLEYTKQSMLVSISELLENKPEQEQNLLRLLVTKLGDKDRKVASKASFLLLRLLNKHPLMKTIVIKCIQEMILSKRKPSLEKAQYYCMVTLNQIVISKGDSKAANELIRVYLDFFHTLVYNNAEFGTGDQQAGGDNQEKANSKPKTSNKKAYIGRNAHIKSKEEANKKNELENRSLENKMVAAILTGLNRALPFSDLEEQKWENYIQTLYRASHSSNFNVVIQTMMFLYQLTIVNGISSKDRFYSSLYSTLLDYRIESSSKKALYLNLLLKAMQADSDIDRLAAFVKRIFQIILYQSTPFVCGLLYLISQVSMKTPEILTLWKTDSSKNFTTYDPSKRDPRYSNAKSASYHETLLTLHNYHPTVKTYARQLLAGEPISSSVNLHIHSLSHFLDRFVYRKPKDSIKLRGISAMQPSRNDSEIVWDRNAANILVNTNRYPQPDLSFMDRFNSLKSSKSSTSKDDDDLDYANDSDENDAWLDSIQPDLDDSDADVDLDDDLDDELDDDLDADFGSDDNIEHGSGDDNDGLDDDDDDSVVGLGDDQDFDALLSSTKNSLKPDNDDLSSQGSSGSMDDDEDELDDDDDELDDDELGEDELGEDQDDDDELHGDDDDDDMGLLFESKKRPSPSTKGTSSNKKRKTKSDSKLPMLASYEDYAALIDS</sequence>
<evidence type="ECO:0000313" key="5">
    <source>
        <dbReference type="Proteomes" id="UP000188320"/>
    </source>
</evidence>
<dbReference type="InterPro" id="IPR040155">
    <property type="entry name" value="CEBPZ/Mak21-like"/>
</dbReference>
<dbReference type="AlphaFoldDB" id="A0A1R1PGF4"/>
<keyword evidence="5" id="KW-1185">Reference proteome</keyword>
<evidence type="ECO:0000256" key="1">
    <source>
        <dbReference type="ARBA" id="ARBA00007797"/>
    </source>
</evidence>
<feature type="domain" description="CCAAT-binding factor" evidence="3">
    <location>
        <begin position="574"/>
        <end position="720"/>
    </location>
</feature>
<reference evidence="5" key="1">
    <citation type="submission" date="2017-01" db="EMBL/GenBank/DDBJ databases">
        <authorList>
            <person name="Wang Y."/>
            <person name="White M."/>
            <person name="Kvist S."/>
            <person name="Moncalvo J.-M."/>
        </authorList>
    </citation>
    <scope>NUCLEOTIDE SEQUENCE [LARGE SCALE GENOMIC DNA]</scope>
    <source>
        <strain evidence="5">COL-18-3</strain>
    </source>
</reference>
<dbReference type="GO" id="GO:0005634">
    <property type="term" value="C:nucleus"/>
    <property type="evidence" value="ECO:0007669"/>
    <property type="project" value="UniProtKB-ARBA"/>
</dbReference>
<feature type="region of interest" description="Disordered" evidence="2">
    <location>
        <begin position="804"/>
        <end position="1001"/>
    </location>
</feature>
<dbReference type="EMBL" id="LSSK01001323">
    <property type="protein sequence ID" value="OMH80027.1"/>
    <property type="molecule type" value="Genomic_DNA"/>
</dbReference>
<feature type="compositionally biased region" description="Acidic residues" evidence="2">
    <location>
        <begin position="836"/>
        <end position="866"/>
    </location>
</feature>
<comment type="caution">
    <text evidence="4">The sequence shown here is derived from an EMBL/GenBank/DDBJ whole genome shotgun (WGS) entry which is preliminary data.</text>
</comment>
<feature type="compositionally biased region" description="Basic and acidic residues" evidence="2">
    <location>
        <begin position="29"/>
        <end position="41"/>
    </location>
</feature>
<dbReference type="Proteomes" id="UP000188320">
    <property type="component" value="Unassembled WGS sequence"/>
</dbReference>
<feature type="compositionally biased region" description="Acidic residues" evidence="2">
    <location>
        <begin position="874"/>
        <end position="896"/>
    </location>
</feature>
<feature type="compositionally biased region" description="Basic and acidic residues" evidence="2">
    <location>
        <begin position="49"/>
        <end position="95"/>
    </location>
</feature>
<accession>A0A1R1PGF4</accession>
<gene>
    <name evidence="4" type="ORF">AX774_g6529</name>
</gene>
<proteinExistence type="inferred from homology"/>
<dbReference type="InterPro" id="IPR005612">
    <property type="entry name" value="CCAAT-binding_factor"/>
</dbReference>
<evidence type="ECO:0000313" key="4">
    <source>
        <dbReference type="EMBL" id="OMH80027.1"/>
    </source>
</evidence>
<feature type="compositionally biased region" description="Acidic residues" evidence="2">
    <location>
        <begin position="813"/>
        <end position="828"/>
    </location>
</feature>
<dbReference type="PANTHER" id="PTHR12048">
    <property type="entry name" value="CCAAT-BINDING FACTOR-RELATED"/>
    <property type="match status" value="1"/>
</dbReference>
<comment type="similarity">
    <text evidence="1">Belongs to the CBF/MAK21 family.</text>
</comment>
<protein>
    <submittedName>
        <fullName evidence="4">Ribosome biogenesis protein MAK21</fullName>
    </submittedName>
</protein>
<feature type="compositionally biased region" description="Basic and acidic residues" evidence="2">
    <location>
        <begin position="128"/>
        <end position="148"/>
    </location>
</feature>
<feature type="compositionally biased region" description="Acidic residues" evidence="2">
    <location>
        <begin position="923"/>
        <end position="966"/>
    </location>
</feature>
<dbReference type="PANTHER" id="PTHR12048:SF0">
    <property type="entry name" value="CCAAT_ENHANCER-BINDING PROTEIN ZETA"/>
    <property type="match status" value="1"/>
</dbReference>
<evidence type="ECO:0000256" key="2">
    <source>
        <dbReference type="SAM" id="MobiDB-lite"/>
    </source>
</evidence>
<evidence type="ECO:0000259" key="3">
    <source>
        <dbReference type="Pfam" id="PF03914"/>
    </source>
</evidence>